<feature type="compositionally biased region" description="Basic and acidic residues" evidence="1">
    <location>
        <begin position="42"/>
        <end position="55"/>
    </location>
</feature>
<feature type="region of interest" description="Disordered" evidence="1">
    <location>
        <begin position="31"/>
        <end position="99"/>
    </location>
</feature>
<evidence type="ECO:0000313" key="3">
    <source>
        <dbReference type="Proteomes" id="UP001152795"/>
    </source>
</evidence>
<evidence type="ECO:0000313" key="2">
    <source>
        <dbReference type="EMBL" id="CAB3982522.1"/>
    </source>
</evidence>
<reference evidence="2" key="1">
    <citation type="submission" date="2020-04" db="EMBL/GenBank/DDBJ databases">
        <authorList>
            <person name="Alioto T."/>
            <person name="Alioto T."/>
            <person name="Gomez Garrido J."/>
        </authorList>
    </citation>
    <scope>NUCLEOTIDE SEQUENCE</scope>
    <source>
        <strain evidence="2">A484AB</strain>
    </source>
</reference>
<comment type="caution">
    <text evidence="2">The sequence shown here is derived from an EMBL/GenBank/DDBJ whole genome shotgun (WGS) entry which is preliminary data.</text>
</comment>
<gene>
    <name evidence="2" type="ORF">PACLA_8A079481</name>
</gene>
<feature type="non-terminal residue" evidence="2">
    <location>
        <position position="219"/>
    </location>
</feature>
<accession>A0A7D9HHC9</accession>
<keyword evidence="3" id="KW-1185">Reference proteome</keyword>
<dbReference type="OrthoDB" id="6434684at2759"/>
<feature type="compositionally biased region" description="Acidic residues" evidence="1">
    <location>
        <begin position="86"/>
        <end position="99"/>
    </location>
</feature>
<dbReference type="EMBL" id="CACRXK020000511">
    <property type="protein sequence ID" value="CAB3982522.1"/>
    <property type="molecule type" value="Genomic_DNA"/>
</dbReference>
<protein>
    <submittedName>
        <fullName evidence="2">Uncharacterized protein</fullName>
    </submittedName>
</protein>
<dbReference type="Proteomes" id="UP001152795">
    <property type="component" value="Unassembled WGS sequence"/>
</dbReference>
<organism evidence="2 3">
    <name type="scientific">Paramuricea clavata</name>
    <name type="common">Red gorgonian</name>
    <name type="synonym">Violescent sea-whip</name>
    <dbReference type="NCBI Taxonomy" id="317549"/>
    <lineage>
        <taxon>Eukaryota</taxon>
        <taxon>Metazoa</taxon>
        <taxon>Cnidaria</taxon>
        <taxon>Anthozoa</taxon>
        <taxon>Octocorallia</taxon>
        <taxon>Malacalcyonacea</taxon>
        <taxon>Plexauridae</taxon>
        <taxon>Paramuricea</taxon>
    </lineage>
</organism>
<evidence type="ECO:0000256" key="1">
    <source>
        <dbReference type="SAM" id="MobiDB-lite"/>
    </source>
</evidence>
<sequence>MPLRGPYKQYEVDTRIAVPKSTVYDRRKRHFAEIDSDTDSEADQHDVDREHDDATLNRTVASGHERSDESDAEDTYNIPNYVSDPESQDDLDVNNGDESEEEADFLNAAGIHQNPVGSQHVLNGNRDNPIYEGAHITIAQCLLLILCFVVRHCLTKEALKDLLILLNLLLPHSVPATQYKFFKAFENVNFQTHYYCPSCLFYLELTRAIVSSDRHPTSI</sequence>
<dbReference type="AlphaFoldDB" id="A0A7D9HHC9"/>
<name>A0A7D9HHC9_PARCT</name>
<proteinExistence type="predicted"/>